<evidence type="ECO:0000256" key="7">
    <source>
        <dbReference type="ARBA" id="ARBA00022692"/>
    </source>
</evidence>
<dbReference type="EMBL" id="JAXUIC010000002">
    <property type="protein sequence ID" value="KAK4605529.1"/>
    <property type="molecule type" value="Genomic_DNA"/>
</dbReference>
<keyword evidence="14 18" id="KW-0472">Membrane</keyword>
<evidence type="ECO:0000256" key="15">
    <source>
        <dbReference type="ARBA" id="ARBA00023170"/>
    </source>
</evidence>
<dbReference type="SMART" id="SM00220">
    <property type="entry name" value="S_TKc"/>
    <property type="match status" value="1"/>
</dbReference>
<dbReference type="Gene3D" id="3.30.200.20">
    <property type="entry name" value="Phosphorylase Kinase, domain 1"/>
    <property type="match status" value="1"/>
</dbReference>
<evidence type="ECO:0000259" key="20">
    <source>
        <dbReference type="PROSITE" id="PS50011"/>
    </source>
</evidence>
<dbReference type="AlphaFoldDB" id="A0AAN7J572"/>
<dbReference type="PROSITE" id="PS00107">
    <property type="entry name" value="PROTEIN_KINASE_ATP"/>
    <property type="match status" value="1"/>
</dbReference>
<accession>A0AAN7J572</accession>
<dbReference type="GO" id="GO:0004674">
    <property type="term" value="F:protein serine/threonine kinase activity"/>
    <property type="evidence" value="ECO:0007669"/>
    <property type="project" value="UniProtKB-KW"/>
</dbReference>
<proteinExistence type="inferred from homology"/>
<keyword evidence="12 17" id="KW-0067">ATP-binding</keyword>
<comment type="subcellular location">
    <subcellularLocation>
        <location evidence="1">Membrane</location>
        <topology evidence="1">Single-pass type I membrane protein</topology>
    </subcellularLocation>
</comment>
<dbReference type="GO" id="GO:0005524">
    <property type="term" value="F:ATP binding"/>
    <property type="evidence" value="ECO:0007669"/>
    <property type="project" value="UniProtKB-UniRule"/>
</dbReference>
<dbReference type="SUPFAM" id="SSF56112">
    <property type="entry name" value="Protein kinase-like (PK-like)"/>
    <property type="match status" value="1"/>
</dbReference>
<evidence type="ECO:0000256" key="4">
    <source>
        <dbReference type="ARBA" id="ARBA00022527"/>
    </source>
</evidence>
<dbReference type="CDD" id="cd14066">
    <property type="entry name" value="STKc_IRAK"/>
    <property type="match status" value="1"/>
</dbReference>
<feature type="chain" id="PRO_5044710743" description="non-specific serine/threonine protein kinase" evidence="19">
    <location>
        <begin position="22"/>
        <end position="929"/>
    </location>
</feature>
<evidence type="ECO:0000256" key="17">
    <source>
        <dbReference type="PROSITE-ProRule" id="PRU10141"/>
    </source>
</evidence>
<feature type="signal peptide" evidence="19">
    <location>
        <begin position="1"/>
        <end position="21"/>
    </location>
</feature>
<dbReference type="PANTHER" id="PTHR45974">
    <property type="entry name" value="RECEPTOR-LIKE PROTEIN 55"/>
    <property type="match status" value="1"/>
</dbReference>
<dbReference type="InterPro" id="IPR055414">
    <property type="entry name" value="LRR_R13L4/SHOC2-like"/>
</dbReference>
<dbReference type="Proteomes" id="UP001324115">
    <property type="component" value="Unassembled WGS sequence"/>
</dbReference>
<dbReference type="InterPro" id="IPR032675">
    <property type="entry name" value="LRR_dom_sf"/>
</dbReference>
<evidence type="ECO:0000256" key="14">
    <source>
        <dbReference type="ARBA" id="ARBA00023136"/>
    </source>
</evidence>
<evidence type="ECO:0000256" key="3">
    <source>
        <dbReference type="ARBA" id="ARBA00012513"/>
    </source>
</evidence>
<evidence type="ECO:0000256" key="11">
    <source>
        <dbReference type="ARBA" id="ARBA00022777"/>
    </source>
</evidence>
<organism evidence="21 22">
    <name type="scientific">Quercus rubra</name>
    <name type="common">Northern red oak</name>
    <name type="synonym">Quercus borealis</name>
    <dbReference type="NCBI Taxonomy" id="3512"/>
    <lineage>
        <taxon>Eukaryota</taxon>
        <taxon>Viridiplantae</taxon>
        <taxon>Streptophyta</taxon>
        <taxon>Embryophyta</taxon>
        <taxon>Tracheophyta</taxon>
        <taxon>Spermatophyta</taxon>
        <taxon>Magnoliopsida</taxon>
        <taxon>eudicotyledons</taxon>
        <taxon>Gunneridae</taxon>
        <taxon>Pentapetalae</taxon>
        <taxon>rosids</taxon>
        <taxon>fabids</taxon>
        <taxon>Fagales</taxon>
        <taxon>Fagaceae</taxon>
        <taxon>Quercus</taxon>
    </lineage>
</organism>
<gene>
    <name evidence="21" type="ORF">RGQ29_013546</name>
</gene>
<dbReference type="PANTHER" id="PTHR45974:SF266">
    <property type="entry name" value="LEUCINE-RICH REPEAT RECEPTOR PROTEIN KINASE HPCA1"/>
    <property type="match status" value="1"/>
</dbReference>
<dbReference type="PROSITE" id="PS50011">
    <property type="entry name" value="PROTEIN_KINASE_DOM"/>
    <property type="match status" value="1"/>
</dbReference>
<name>A0AAN7J572_QUERU</name>
<dbReference type="Pfam" id="PF23598">
    <property type="entry name" value="LRR_14"/>
    <property type="match status" value="1"/>
</dbReference>
<feature type="transmembrane region" description="Helical" evidence="18">
    <location>
        <begin position="530"/>
        <end position="557"/>
    </location>
</feature>
<dbReference type="Gene3D" id="1.10.510.10">
    <property type="entry name" value="Transferase(Phosphotransferase) domain 1"/>
    <property type="match status" value="1"/>
</dbReference>
<keyword evidence="16" id="KW-0325">Glycoprotein</keyword>
<keyword evidence="5" id="KW-0433">Leucine-rich repeat</keyword>
<sequence length="929" mass="101716">MGQSTQLFQLLLLFMQYLVIAVTANDAISDYLGLLSLKDELQNTPTSWGGADPCGGSWELINCTNSRVTSIILTSMGLSGKLTSEIWQLSELQTLDLSYNIGITGQLPSSIGNLTKLVNLNLIGCSFSGLIPDTIGNLKLLRVLSLTNNSFNGPIPASIGSLSQLYWLDLANNQLEGHLPVSNATAPGLDMLLHAKHFHLENNKLSGNIPPELFNSSMILIHLILRSNKLTGRIPSTLGLVQTLQVIRLDRNSITGPVPSNLSNLVNVSELYLSNNNLSGPIPNLTGMNSLNYLEMENAQLQGEVPVSLFSLPNLQSVLLKNNQFNGSLDIGTTYSTQLQLIDLQNNLISGYTVTAGGYSKELILVDNPICKILSRYCTVSQPNNGPSYSTPPNNCQPTSCSSGQVSSPNCSCAYPYSGTLVFRATSISDLGHLGYYTDLELSLMESFQSQKLPVNSVSLSNPIKDFSEDFKISLQIFPSGQVCFNRTGLSQVGFVLSNQTFKPPPGFGPYYFLADLVPYDCYTETKKSLSIGVIIGAAVGGTVLLLLLLLAGVYAFRQKRRAERASEQLNPFSQWDPNGGSGSIPQLKGARCFSFEELKKYTNKFSEENSIGSGGYGKVYLGTLPTGQPIAIKRAQKESLQGGHEFKTEIELLSRVHHKNLVSLVGFCFDQGEQMLVYEYVPNGTLKDSLSGKSGIKLDWMRRLKVALGAARGLAYLHELANPPIIHRDIKSTNILLDERINAKVADFGLSKPMGDDEMDHITTQVKGTMGYLDPEYYMTQQLTEKSDVYSYGVVMLELVTARMPIERGKYIVRVVQMAMDKKEVLYNLHEILDPAIGLQTSLKGLEKFVDLAMRCVEESGANRPAMGDVVKEIENIMQIAGLNPNAESTSASDSYEVSKGNSGHPYYNETFEFEYSGAFPTSKIEPH</sequence>
<dbReference type="PROSITE" id="PS00108">
    <property type="entry name" value="PROTEIN_KINASE_ST"/>
    <property type="match status" value="1"/>
</dbReference>
<evidence type="ECO:0000313" key="22">
    <source>
        <dbReference type="Proteomes" id="UP001324115"/>
    </source>
</evidence>
<dbReference type="Pfam" id="PF08263">
    <property type="entry name" value="LRRNT_2"/>
    <property type="match status" value="1"/>
</dbReference>
<evidence type="ECO:0000256" key="2">
    <source>
        <dbReference type="ARBA" id="ARBA00008684"/>
    </source>
</evidence>
<evidence type="ECO:0000256" key="10">
    <source>
        <dbReference type="ARBA" id="ARBA00022741"/>
    </source>
</evidence>
<dbReference type="FunFam" id="3.30.200.20:FF:000328">
    <property type="entry name" value="Leucine-rich repeat protein kinase family protein"/>
    <property type="match status" value="1"/>
</dbReference>
<dbReference type="InterPro" id="IPR008271">
    <property type="entry name" value="Ser/Thr_kinase_AS"/>
</dbReference>
<dbReference type="FunFam" id="1.10.510.10:FF:000453">
    <property type="entry name" value="LRR receptor-like serine/threonine-protein kinase HSL2"/>
    <property type="match status" value="1"/>
</dbReference>
<keyword evidence="15" id="KW-0675">Receptor</keyword>
<dbReference type="Gene3D" id="3.80.10.10">
    <property type="entry name" value="Ribonuclease Inhibitor"/>
    <property type="match status" value="2"/>
</dbReference>
<evidence type="ECO:0000256" key="12">
    <source>
        <dbReference type="ARBA" id="ARBA00022840"/>
    </source>
</evidence>
<evidence type="ECO:0000256" key="18">
    <source>
        <dbReference type="SAM" id="Phobius"/>
    </source>
</evidence>
<evidence type="ECO:0000256" key="13">
    <source>
        <dbReference type="ARBA" id="ARBA00022989"/>
    </source>
</evidence>
<dbReference type="FunFam" id="3.80.10.10:FF:000542">
    <property type="entry name" value="Leucine-rich repeat protein kinase family protein"/>
    <property type="match status" value="1"/>
</dbReference>
<dbReference type="EMBL" id="JAXUIC010000002">
    <property type="protein sequence ID" value="KAK4605528.1"/>
    <property type="molecule type" value="Genomic_DNA"/>
</dbReference>
<comment type="caution">
    <text evidence="21">The sequence shown here is derived from an EMBL/GenBank/DDBJ whole genome shotgun (WGS) entry which is preliminary data.</text>
</comment>
<dbReference type="InterPro" id="IPR001245">
    <property type="entry name" value="Ser-Thr/Tyr_kinase_cat_dom"/>
</dbReference>
<reference evidence="21 22" key="1">
    <citation type="journal article" date="2023" name="G3 (Bethesda)">
        <title>A haplotype-resolved chromosome-scale genome for Quercus rubra L. provides insights into the genetics of adaptive traits for red oak species.</title>
        <authorList>
            <person name="Kapoor B."/>
            <person name="Jenkins J."/>
            <person name="Schmutz J."/>
            <person name="Zhebentyayeva T."/>
            <person name="Kuelheim C."/>
            <person name="Coggeshall M."/>
            <person name="Heim C."/>
            <person name="Lasky J.R."/>
            <person name="Leites L."/>
            <person name="Islam-Faridi N."/>
            <person name="Romero-Severson J."/>
            <person name="DeLeo V.L."/>
            <person name="Lucas S.M."/>
            <person name="Lazic D."/>
            <person name="Gailing O."/>
            <person name="Carlson J."/>
            <person name="Staton M."/>
        </authorList>
    </citation>
    <scope>NUCLEOTIDE SEQUENCE [LARGE SCALE GENOMIC DNA]</scope>
    <source>
        <strain evidence="21">Pseudo-F2</strain>
    </source>
</reference>
<evidence type="ECO:0000256" key="19">
    <source>
        <dbReference type="SAM" id="SignalP"/>
    </source>
</evidence>
<feature type="binding site" evidence="17">
    <location>
        <position position="634"/>
    </location>
    <ligand>
        <name>ATP</name>
        <dbReference type="ChEBI" id="CHEBI:30616"/>
    </ligand>
</feature>
<feature type="domain" description="Protein kinase" evidence="20">
    <location>
        <begin position="606"/>
        <end position="879"/>
    </location>
</feature>
<evidence type="ECO:0000256" key="8">
    <source>
        <dbReference type="ARBA" id="ARBA00022729"/>
    </source>
</evidence>
<keyword evidence="4" id="KW-0723">Serine/threonine-protein kinase</keyword>
<dbReference type="FunFam" id="3.80.10.10:FF:000363">
    <property type="entry name" value="Leucine-rich repeat family protein"/>
    <property type="match status" value="1"/>
</dbReference>
<evidence type="ECO:0000256" key="1">
    <source>
        <dbReference type="ARBA" id="ARBA00004479"/>
    </source>
</evidence>
<keyword evidence="8 19" id="KW-0732">Signal</keyword>
<evidence type="ECO:0000256" key="6">
    <source>
        <dbReference type="ARBA" id="ARBA00022679"/>
    </source>
</evidence>
<evidence type="ECO:0000256" key="5">
    <source>
        <dbReference type="ARBA" id="ARBA00022614"/>
    </source>
</evidence>
<keyword evidence="13 18" id="KW-1133">Transmembrane helix</keyword>
<dbReference type="SUPFAM" id="SSF52058">
    <property type="entry name" value="L domain-like"/>
    <property type="match status" value="1"/>
</dbReference>
<dbReference type="EC" id="2.7.11.1" evidence="3"/>
<keyword evidence="9" id="KW-0677">Repeat</keyword>
<keyword evidence="10 17" id="KW-0547">Nucleotide-binding</keyword>
<dbReference type="Pfam" id="PF07714">
    <property type="entry name" value="PK_Tyr_Ser-Thr"/>
    <property type="match status" value="1"/>
</dbReference>
<dbReference type="InterPro" id="IPR011009">
    <property type="entry name" value="Kinase-like_dom_sf"/>
</dbReference>
<evidence type="ECO:0000256" key="9">
    <source>
        <dbReference type="ARBA" id="ARBA00022737"/>
    </source>
</evidence>
<dbReference type="InterPro" id="IPR000719">
    <property type="entry name" value="Prot_kinase_dom"/>
</dbReference>
<keyword evidence="6" id="KW-0808">Transferase</keyword>
<keyword evidence="11" id="KW-0418">Kinase</keyword>
<dbReference type="InterPro" id="IPR017441">
    <property type="entry name" value="Protein_kinase_ATP_BS"/>
</dbReference>
<dbReference type="GO" id="GO:0016020">
    <property type="term" value="C:membrane"/>
    <property type="evidence" value="ECO:0007669"/>
    <property type="project" value="UniProtKB-SubCell"/>
</dbReference>
<protein>
    <recommendedName>
        <fullName evidence="3">non-specific serine/threonine protein kinase</fullName>
        <ecNumber evidence="3">2.7.11.1</ecNumber>
    </recommendedName>
</protein>
<keyword evidence="22" id="KW-1185">Reference proteome</keyword>
<dbReference type="Pfam" id="PF00560">
    <property type="entry name" value="LRR_1"/>
    <property type="match status" value="2"/>
</dbReference>
<keyword evidence="7 18" id="KW-0812">Transmembrane</keyword>
<evidence type="ECO:0000313" key="21">
    <source>
        <dbReference type="EMBL" id="KAK4605528.1"/>
    </source>
</evidence>
<evidence type="ECO:0000256" key="16">
    <source>
        <dbReference type="ARBA" id="ARBA00023180"/>
    </source>
</evidence>
<comment type="similarity">
    <text evidence="2">Belongs to the protein kinase superfamily. Ser/Thr protein kinase family.</text>
</comment>
<dbReference type="InterPro" id="IPR013210">
    <property type="entry name" value="LRR_N_plant-typ"/>
</dbReference>
<dbReference type="InterPro" id="IPR001611">
    <property type="entry name" value="Leu-rich_rpt"/>
</dbReference>